<dbReference type="AlphaFoldDB" id="A0A547QAN0"/>
<evidence type="ECO:0000256" key="1">
    <source>
        <dbReference type="ARBA" id="ARBA00004651"/>
    </source>
</evidence>
<feature type="transmembrane region" description="Helical" evidence="9">
    <location>
        <begin position="102"/>
        <end position="120"/>
    </location>
</feature>
<feature type="transmembrane region" description="Helical" evidence="9">
    <location>
        <begin position="277"/>
        <end position="293"/>
    </location>
</feature>
<proteinExistence type="inferred from homology"/>
<feature type="transmembrane region" description="Helical" evidence="9">
    <location>
        <begin position="410"/>
        <end position="433"/>
    </location>
</feature>
<evidence type="ECO:0000256" key="6">
    <source>
        <dbReference type="ARBA" id="ARBA00022989"/>
    </source>
</evidence>
<dbReference type="Proteomes" id="UP000318590">
    <property type="component" value="Unassembled WGS sequence"/>
</dbReference>
<dbReference type="GO" id="GO:0030001">
    <property type="term" value="P:metal ion transport"/>
    <property type="evidence" value="ECO:0007669"/>
    <property type="project" value="UniProtKB-ARBA"/>
</dbReference>
<evidence type="ECO:0000256" key="5">
    <source>
        <dbReference type="ARBA" id="ARBA00022692"/>
    </source>
</evidence>
<feature type="transmembrane region" description="Helical" evidence="9">
    <location>
        <begin position="348"/>
        <end position="369"/>
    </location>
</feature>
<keyword evidence="5 9" id="KW-0812">Transmembrane</keyword>
<dbReference type="EMBL" id="VFSV01000001">
    <property type="protein sequence ID" value="TRD23441.1"/>
    <property type="molecule type" value="Genomic_DNA"/>
</dbReference>
<dbReference type="RefSeq" id="WP_142832763.1">
    <property type="nucleotide sequence ID" value="NZ_VFSV01000001.1"/>
</dbReference>
<sequence length="501" mass="54107">MWAALQRLPFPLILQGIGAVSMFIPAIHAYQLRYLFTARAFLYSGLIFSVLFVMLAIALSSRDRPARVRGQLLGLTGALVLLPLMLAVPFREALRDTSLTHAWFEMISCLTTTGGSVYGIRLLPPTLDLWRAMVAWMGGLLFWVSALAILAPLNLGGFEVISTDVTAAGRQALRERRSGEAGERLWRYTQSLAPIYVGLTLVLWFILSFAGHAGTTGAILAMSTMSTSGIVPGTLDDLGLASEMVIFVFLFFAVSRLTFRRDYVTRERGDILRDPEIRLALVLLVTVPGLLFLRHFVASIEAEETATVAEALRALWGAVFTTLSFLTTTGFVSASLEEARTWSNLDSAGLILVGLSLFGGGVATTAGGVKLLRIYALYTHGVREMELLVHPNSVGAAGSSGRRLRRQGAFVAWIFFMLFAITIAACTAALSLAGVDFESAIVLSIAALSNTGPLATDAAAQPIPYSGLTPLARAILAMTMVLGRLELLAIIALFTRNVWRS</sequence>
<evidence type="ECO:0000313" key="11">
    <source>
        <dbReference type="Proteomes" id="UP000318590"/>
    </source>
</evidence>
<comment type="subcellular location">
    <subcellularLocation>
        <location evidence="1">Cell membrane</location>
        <topology evidence="1">Multi-pass membrane protein</topology>
    </subcellularLocation>
</comment>
<feature type="transmembrane region" description="Helical" evidence="9">
    <location>
        <begin position="195"/>
        <end position="222"/>
    </location>
</feature>
<feature type="transmembrane region" description="Helical" evidence="9">
    <location>
        <begin position="12"/>
        <end position="30"/>
    </location>
</feature>
<feature type="transmembrane region" description="Helical" evidence="9">
    <location>
        <begin position="474"/>
        <end position="495"/>
    </location>
</feature>
<dbReference type="GO" id="GO:0008324">
    <property type="term" value="F:monoatomic cation transmembrane transporter activity"/>
    <property type="evidence" value="ECO:0007669"/>
    <property type="project" value="InterPro"/>
</dbReference>
<feature type="transmembrane region" description="Helical" evidence="9">
    <location>
        <begin position="42"/>
        <end position="60"/>
    </location>
</feature>
<keyword evidence="7" id="KW-0406">Ion transport</keyword>
<dbReference type="Pfam" id="PF02386">
    <property type="entry name" value="TrkH"/>
    <property type="match status" value="1"/>
</dbReference>
<name>A0A547QAN0_9RHOB</name>
<keyword evidence="11" id="KW-1185">Reference proteome</keyword>
<dbReference type="PANTHER" id="PTHR32024">
    <property type="entry name" value="TRK SYSTEM POTASSIUM UPTAKE PROTEIN TRKG-RELATED"/>
    <property type="match status" value="1"/>
</dbReference>
<gene>
    <name evidence="10" type="ORF">FEV53_00020</name>
</gene>
<feature type="transmembrane region" description="Helical" evidence="9">
    <location>
        <begin position="72"/>
        <end position="90"/>
    </location>
</feature>
<keyword evidence="6 9" id="KW-1133">Transmembrane helix</keyword>
<evidence type="ECO:0000256" key="3">
    <source>
        <dbReference type="ARBA" id="ARBA00022448"/>
    </source>
</evidence>
<dbReference type="OrthoDB" id="7818483at2"/>
<dbReference type="PANTHER" id="PTHR32024:SF2">
    <property type="entry name" value="TRK SYSTEM POTASSIUM UPTAKE PROTEIN TRKG-RELATED"/>
    <property type="match status" value="1"/>
</dbReference>
<evidence type="ECO:0000256" key="4">
    <source>
        <dbReference type="ARBA" id="ARBA00022475"/>
    </source>
</evidence>
<organism evidence="10 11">
    <name type="scientific">Palleronia caenipelagi</name>
    <dbReference type="NCBI Taxonomy" id="2489174"/>
    <lineage>
        <taxon>Bacteria</taxon>
        <taxon>Pseudomonadati</taxon>
        <taxon>Pseudomonadota</taxon>
        <taxon>Alphaproteobacteria</taxon>
        <taxon>Rhodobacterales</taxon>
        <taxon>Roseobacteraceae</taxon>
        <taxon>Palleronia</taxon>
    </lineage>
</organism>
<dbReference type="GO" id="GO:0005886">
    <property type="term" value="C:plasma membrane"/>
    <property type="evidence" value="ECO:0007669"/>
    <property type="project" value="UniProtKB-SubCell"/>
</dbReference>
<comment type="similarity">
    <text evidence="2">Belongs to the TrkH potassium transport family.</text>
</comment>
<feature type="transmembrane region" description="Helical" evidence="9">
    <location>
        <begin position="314"/>
        <end position="336"/>
    </location>
</feature>
<comment type="caution">
    <text evidence="10">The sequence shown here is derived from an EMBL/GenBank/DDBJ whole genome shotgun (WGS) entry which is preliminary data.</text>
</comment>
<keyword evidence="8 9" id="KW-0472">Membrane</keyword>
<evidence type="ECO:0000313" key="10">
    <source>
        <dbReference type="EMBL" id="TRD23441.1"/>
    </source>
</evidence>
<accession>A0A547QAN0</accession>
<feature type="transmembrane region" description="Helical" evidence="9">
    <location>
        <begin position="234"/>
        <end position="257"/>
    </location>
</feature>
<protein>
    <submittedName>
        <fullName evidence="10">TrkH family potassium uptake protein</fullName>
    </submittedName>
</protein>
<evidence type="ECO:0000256" key="2">
    <source>
        <dbReference type="ARBA" id="ARBA00009137"/>
    </source>
</evidence>
<evidence type="ECO:0000256" key="7">
    <source>
        <dbReference type="ARBA" id="ARBA00023065"/>
    </source>
</evidence>
<dbReference type="InterPro" id="IPR003445">
    <property type="entry name" value="Cat_transpt"/>
</dbReference>
<keyword evidence="4" id="KW-1003">Cell membrane</keyword>
<evidence type="ECO:0000256" key="8">
    <source>
        <dbReference type="ARBA" id="ARBA00023136"/>
    </source>
</evidence>
<evidence type="ECO:0000256" key="9">
    <source>
        <dbReference type="SAM" id="Phobius"/>
    </source>
</evidence>
<feature type="transmembrane region" description="Helical" evidence="9">
    <location>
        <begin position="132"/>
        <end position="153"/>
    </location>
</feature>
<reference evidence="10 11" key="1">
    <citation type="submission" date="2019-06" db="EMBL/GenBank/DDBJ databases">
        <title>Paenimaribius caenipelagi gen. nov., sp. nov., isolated from a tidal flat.</title>
        <authorList>
            <person name="Yoon J.-H."/>
        </authorList>
    </citation>
    <scope>NUCLEOTIDE SEQUENCE [LARGE SCALE GENOMIC DNA]</scope>
    <source>
        <strain evidence="10 11">JBTF-M29</strain>
    </source>
</reference>
<keyword evidence="3" id="KW-0813">Transport</keyword>